<evidence type="ECO:0000256" key="8">
    <source>
        <dbReference type="ARBA" id="ARBA00033033"/>
    </source>
</evidence>
<dbReference type="SMART" id="SM00836">
    <property type="entry name" value="DALR_1"/>
    <property type="match status" value="1"/>
</dbReference>
<evidence type="ECO:0000256" key="1">
    <source>
        <dbReference type="ARBA" id="ARBA00005594"/>
    </source>
</evidence>
<dbReference type="AlphaFoldDB" id="A0A8H6WGN4"/>
<dbReference type="FunFam" id="1.10.730.10:FF:000006">
    <property type="entry name" value="Arginyl-tRNA synthetase 2, mitochondrial"/>
    <property type="match status" value="1"/>
</dbReference>
<dbReference type="FunFam" id="3.40.50.620:FF:000058">
    <property type="entry name" value="Mitochondrial arginyl-tRNA synthetase"/>
    <property type="match status" value="1"/>
</dbReference>
<reference evidence="12" key="1">
    <citation type="submission" date="2020-05" db="EMBL/GenBank/DDBJ databases">
        <title>Mycena genomes resolve the evolution of fungal bioluminescence.</title>
        <authorList>
            <person name="Tsai I.J."/>
        </authorList>
    </citation>
    <scope>NUCLEOTIDE SEQUENCE</scope>
    <source>
        <strain evidence="12">110903Hualien_Pintung</strain>
    </source>
</reference>
<evidence type="ECO:0000256" key="6">
    <source>
        <dbReference type="ARBA" id="ARBA00022917"/>
    </source>
</evidence>
<dbReference type="Gene3D" id="3.30.1360.70">
    <property type="entry name" value="Arginyl tRNA synthetase N-terminal domain"/>
    <property type="match status" value="1"/>
</dbReference>
<feature type="domain" description="DALR anticodon binding" evidence="11">
    <location>
        <begin position="1066"/>
        <end position="1187"/>
    </location>
</feature>
<feature type="compositionally biased region" description="Basic residues" evidence="10">
    <location>
        <begin position="244"/>
        <end position="254"/>
    </location>
</feature>
<comment type="similarity">
    <text evidence="1">Belongs to the class-I aminoacyl-tRNA synthetase family.</text>
</comment>
<gene>
    <name evidence="12" type="ORF">HMN09_00434100</name>
</gene>
<dbReference type="PROSITE" id="PS00178">
    <property type="entry name" value="AA_TRNA_LIGASE_I"/>
    <property type="match status" value="1"/>
</dbReference>
<dbReference type="Proteomes" id="UP000613580">
    <property type="component" value="Unassembled WGS sequence"/>
</dbReference>
<comment type="catalytic activity">
    <reaction evidence="9">
        <text>tRNA(Arg) + L-arginine + ATP = L-arginyl-tRNA(Arg) + AMP + diphosphate</text>
        <dbReference type="Rhea" id="RHEA:20301"/>
        <dbReference type="Rhea" id="RHEA-COMP:9658"/>
        <dbReference type="Rhea" id="RHEA-COMP:9673"/>
        <dbReference type="ChEBI" id="CHEBI:30616"/>
        <dbReference type="ChEBI" id="CHEBI:32682"/>
        <dbReference type="ChEBI" id="CHEBI:33019"/>
        <dbReference type="ChEBI" id="CHEBI:78442"/>
        <dbReference type="ChEBI" id="CHEBI:78513"/>
        <dbReference type="ChEBI" id="CHEBI:456215"/>
        <dbReference type="EC" id="6.1.1.19"/>
    </reaction>
</comment>
<sequence length="1187" mass="134489">MPPRPNARFPPDLVAAVQPSVPDAMDEVSKQLLVLRTHWKWASLSQFLYTFSPVLNMDEVSLADIEDDLVRGSRVVLPRVMTRLLFVLSGDRKVTLDTWQSALRKQYKRRDPDANPIGPEPASSPRAAHFRYDSVHSEGGPSDAPSAGPDPELEPEPEQNGQDASKEEETKDWLDLSMLEKLDSMQQVTEWLFHNPMRLRTLMKSDDEDATWRIEPIGYDAKSNAYWLIGADRLWIQRTPPRPPRAKPSLKRKRLPDESPKRPKPKPAPAKRARVEPERGRTAKARAKIKLETQAKELEELNRAAAAATGKRSARKAAAPPRALGTRLSARLRGTEDEDEWQTIPDEWLSDEEPPSKPAKTGLESGDSSSELTELSEEESEVAEEPETVLPAPDFVEWETICVTLYEWEHIAARFESGTHYTEKALYKVLTQHIVPVIAEELREIERKRRMVESVVHRKRSSRIAIKEQEKEAARQLTVQKVEATEKKTRAQRLEARIATQEVERSRREAARDRRRQERDQDDVGTSEGETVPDDEIDVVGEAEPEPPAPAPAPTANGHLVDDAYDNSNNWMLNCEICGQSGLNMIRFLVASRLRVPVRLYAKMAYSAADPSTCALDAFRSSIAQRVSAALSPLTVDQVYSGVDYGKKGVDFTIALPRFKMGKPDDLAAKVLAQFQPDEYIESVTHDKAFLHFQCTSTTLIRDILTQVHTLTHLSPTPCYGSNASGKGKKVLIEYSSPNIAKSFHVGHLRSTIIGAFLANLYKSCGWDVVSLNYLGDWGTQFGLILAGYEKYGSEEELQKDAIQHLLSIYVQVNKDAETDPEVKVEAARWFKRMEDGDEAALKNWRVWRELSVKKYAEEYERLNVAFDEYTGESQVGQEWQDKALARLEEMSLIEEDNGARKVNLEQWKMGKPVLRKRDGTSIYLTRDIGAAIERYEKYKFDKMIYVIASQQDLHVAQFFKIIDLMQFPWAKTLEHVNYGLVQGMSTRRGTVVFLDQIIREAGQVMHEQMQKNEEKYAAVEDPETVSREIGITGVKIQDMAAKRINNYTFNWDRMKSFEGDTGPYLQYAHVRLSSMSRKNPELLPLPHPSQIDVSSLAASSHAREIVFLLGSYPDVVKVAMKTYEPSGVVTFLFRLSHAISSAWEVLAVKGEPDLEKARARLWMYECARDVLGSGMRLLSIRPLDRM</sequence>
<keyword evidence="5" id="KW-0067">ATP-binding</keyword>
<evidence type="ECO:0000256" key="3">
    <source>
        <dbReference type="ARBA" id="ARBA00022598"/>
    </source>
</evidence>
<feature type="compositionally biased region" description="Acidic residues" evidence="10">
    <location>
        <begin position="374"/>
        <end position="387"/>
    </location>
</feature>
<dbReference type="CDD" id="cd07956">
    <property type="entry name" value="Anticodon_Ia_Arg"/>
    <property type="match status" value="1"/>
</dbReference>
<evidence type="ECO:0000259" key="11">
    <source>
        <dbReference type="SMART" id="SM00836"/>
    </source>
</evidence>
<evidence type="ECO:0000256" key="7">
    <source>
        <dbReference type="ARBA" id="ARBA00023146"/>
    </source>
</evidence>
<dbReference type="Gene3D" id="3.40.50.620">
    <property type="entry name" value="HUPs"/>
    <property type="match status" value="1"/>
</dbReference>
<evidence type="ECO:0000256" key="4">
    <source>
        <dbReference type="ARBA" id="ARBA00022741"/>
    </source>
</evidence>
<feature type="compositionally biased region" description="Low complexity" evidence="10">
    <location>
        <begin position="363"/>
        <end position="373"/>
    </location>
</feature>
<dbReference type="SUPFAM" id="SSF47323">
    <property type="entry name" value="Anticodon-binding domain of a subclass of class I aminoacyl-tRNA synthetases"/>
    <property type="match status" value="1"/>
</dbReference>
<feature type="region of interest" description="Disordered" evidence="10">
    <location>
        <begin position="107"/>
        <end position="170"/>
    </location>
</feature>
<dbReference type="SUPFAM" id="SSF52374">
    <property type="entry name" value="Nucleotidylyl transferase"/>
    <property type="match status" value="1"/>
</dbReference>
<dbReference type="InterPro" id="IPR035684">
    <property type="entry name" value="ArgRS_core"/>
</dbReference>
<dbReference type="GO" id="GO:0005524">
    <property type="term" value="F:ATP binding"/>
    <property type="evidence" value="ECO:0007669"/>
    <property type="project" value="UniProtKB-KW"/>
</dbReference>
<evidence type="ECO:0000256" key="5">
    <source>
        <dbReference type="ARBA" id="ARBA00022840"/>
    </source>
</evidence>
<evidence type="ECO:0000256" key="10">
    <source>
        <dbReference type="SAM" id="MobiDB-lite"/>
    </source>
</evidence>
<dbReference type="GO" id="GO:0005739">
    <property type="term" value="C:mitochondrion"/>
    <property type="evidence" value="ECO:0007669"/>
    <property type="project" value="TreeGrafter"/>
</dbReference>
<dbReference type="InterPro" id="IPR001278">
    <property type="entry name" value="Arg-tRNA-ligase"/>
</dbReference>
<keyword evidence="3" id="KW-0436">Ligase</keyword>
<dbReference type="EMBL" id="JACAZE010000005">
    <property type="protein sequence ID" value="KAF7316997.1"/>
    <property type="molecule type" value="Genomic_DNA"/>
</dbReference>
<feature type="region of interest" description="Disordered" evidence="10">
    <location>
        <begin position="238"/>
        <end position="288"/>
    </location>
</feature>
<dbReference type="GO" id="GO:0032543">
    <property type="term" value="P:mitochondrial translation"/>
    <property type="evidence" value="ECO:0007669"/>
    <property type="project" value="TreeGrafter"/>
</dbReference>
<dbReference type="PANTHER" id="PTHR11956:SF11">
    <property type="entry name" value="ARGININE--TRNA LIGASE, MITOCHONDRIAL-RELATED"/>
    <property type="match status" value="1"/>
</dbReference>
<feature type="region of interest" description="Disordered" evidence="10">
    <location>
        <begin position="306"/>
        <end position="390"/>
    </location>
</feature>
<accession>A0A8H6WGN4</accession>
<evidence type="ECO:0000256" key="2">
    <source>
        <dbReference type="ARBA" id="ARBA00012837"/>
    </source>
</evidence>
<feature type="region of interest" description="Disordered" evidence="10">
    <location>
        <begin position="493"/>
        <end position="561"/>
    </location>
</feature>
<keyword evidence="4" id="KW-0547">Nucleotide-binding</keyword>
<feature type="compositionally biased region" description="Acidic residues" evidence="10">
    <location>
        <begin position="520"/>
        <end position="545"/>
    </location>
</feature>
<feature type="compositionally biased region" description="Low complexity" evidence="10">
    <location>
        <begin position="306"/>
        <end position="323"/>
    </location>
</feature>
<dbReference type="PRINTS" id="PR01038">
    <property type="entry name" value="TRNASYNTHARG"/>
</dbReference>
<dbReference type="InterPro" id="IPR036695">
    <property type="entry name" value="Arg-tRNA-synth_N_sf"/>
</dbReference>
<proteinExistence type="inferred from homology"/>
<keyword evidence="6" id="KW-0648">Protein biosynthesis</keyword>
<evidence type="ECO:0000256" key="9">
    <source>
        <dbReference type="ARBA" id="ARBA00049339"/>
    </source>
</evidence>
<dbReference type="InterPro" id="IPR008909">
    <property type="entry name" value="DALR_anticod-bd"/>
</dbReference>
<protein>
    <recommendedName>
        <fullName evidence="2">arginine--tRNA ligase</fullName>
        <ecNumber evidence="2">6.1.1.19</ecNumber>
    </recommendedName>
    <alternativeName>
        <fullName evidence="8">Arginyl-tRNA synthetase</fullName>
    </alternativeName>
</protein>
<comment type="caution">
    <text evidence="12">The sequence shown here is derived from an EMBL/GenBank/DDBJ whole genome shotgun (WGS) entry which is preliminary data.</text>
</comment>
<evidence type="ECO:0000313" key="13">
    <source>
        <dbReference type="Proteomes" id="UP000613580"/>
    </source>
</evidence>
<dbReference type="GO" id="GO:0006420">
    <property type="term" value="P:arginyl-tRNA aminoacylation"/>
    <property type="evidence" value="ECO:0007669"/>
    <property type="project" value="InterPro"/>
</dbReference>
<keyword evidence="7" id="KW-0030">Aminoacyl-tRNA synthetase</keyword>
<name>A0A8H6WGN4_MYCCL</name>
<dbReference type="OrthoDB" id="68056at2759"/>
<dbReference type="Gene3D" id="1.10.730.10">
    <property type="entry name" value="Isoleucyl-tRNA Synthetase, Domain 1"/>
    <property type="match status" value="1"/>
</dbReference>
<organism evidence="12 13">
    <name type="scientific">Mycena chlorophos</name>
    <name type="common">Agaric fungus</name>
    <name type="synonym">Agaricus chlorophos</name>
    <dbReference type="NCBI Taxonomy" id="658473"/>
    <lineage>
        <taxon>Eukaryota</taxon>
        <taxon>Fungi</taxon>
        <taxon>Dikarya</taxon>
        <taxon>Basidiomycota</taxon>
        <taxon>Agaricomycotina</taxon>
        <taxon>Agaricomycetes</taxon>
        <taxon>Agaricomycetidae</taxon>
        <taxon>Agaricales</taxon>
        <taxon>Marasmiineae</taxon>
        <taxon>Mycenaceae</taxon>
        <taxon>Mycena</taxon>
    </lineage>
</organism>
<dbReference type="GO" id="GO:0004814">
    <property type="term" value="F:arginine-tRNA ligase activity"/>
    <property type="evidence" value="ECO:0007669"/>
    <property type="project" value="UniProtKB-EC"/>
</dbReference>
<feature type="compositionally biased region" description="Basic residues" evidence="10">
    <location>
        <begin position="262"/>
        <end position="272"/>
    </location>
</feature>
<dbReference type="InterPro" id="IPR014729">
    <property type="entry name" value="Rossmann-like_a/b/a_fold"/>
</dbReference>
<dbReference type="Pfam" id="PF05746">
    <property type="entry name" value="DALR_1"/>
    <property type="match status" value="1"/>
</dbReference>
<dbReference type="InterPro" id="IPR001412">
    <property type="entry name" value="aa-tRNA-synth_I_CS"/>
</dbReference>
<dbReference type="EC" id="6.1.1.19" evidence="2"/>
<dbReference type="NCBIfam" id="TIGR00456">
    <property type="entry name" value="argS"/>
    <property type="match status" value="1"/>
</dbReference>
<evidence type="ECO:0000313" key="12">
    <source>
        <dbReference type="EMBL" id="KAF7316997.1"/>
    </source>
</evidence>
<dbReference type="Pfam" id="PF00750">
    <property type="entry name" value="tRNA-synt_1d"/>
    <property type="match status" value="1"/>
</dbReference>
<keyword evidence="13" id="KW-1185">Reference proteome</keyword>
<dbReference type="InterPro" id="IPR009080">
    <property type="entry name" value="tRNAsynth_Ia_anticodon-bd"/>
</dbReference>
<dbReference type="PANTHER" id="PTHR11956">
    <property type="entry name" value="ARGINYL-TRNA SYNTHETASE"/>
    <property type="match status" value="1"/>
</dbReference>
<dbReference type="CDD" id="cd00671">
    <property type="entry name" value="ArgRS_core"/>
    <property type="match status" value="1"/>
</dbReference>
<feature type="compositionally biased region" description="Basic and acidic residues" evidence="10">
    <location>
        <begin position="493"/>
        <end position="519"/>
    </location>
</feature>